<proteinExistence type="predicted"/>
<evidence type="ECO:0000313" key="2">
    <source>
        <dbReference type="EMBL" id="ANH52162.1"/>
    </source>
</evidence>
<organism evidence="2 3">
    <name type="scientific">Erwinia phage vB_EamM_Deimos-Minion</name>
    <dbReference type="NCBI Taxonomy" id="1815986"/>
    <lineage>
        <taxon>Viruses</taxon>
        <taxon>Duplodnaviria</taxon>
        <taxon>Heunggongvirae</taxon>
        <taxon>Uroviricota</taxon>
        <taxon>Caudoviricetes</taxon>
        <taxon>Chimalliviridae</taxon>
        <taxon>Agricanvirus</taxon>
        <taxon>Agricanvirus deimos</taxon>
    </lineage>
</organism>
<accession>A0A173GES2</accession>
<dbReference type="EMBL" id="KU886225">
    <property type="protein sequence ID" value="ANH52162.1"/>
    <property type="molecule type" value="Genomic_DNA"/>
</dbReference>
<gene>
    <name evidence="2" type="ORF">DM_64</name>
</gene>
<keyword evidence="3" id="KW-1185">Reference proteome</keyword>
<evidence type="ECO:0000256" key="1">
    <source>
        <dbReference type="SAM" id="Phobius"/>
    </source>
</evidence>
<reference evidence="3" key="1">
    <citation type="submission" date="2016-03" db="EMBL/GenBank/DDBJ databases">
        <authorList>
            <person name="Sharma R."/>
            <person name="Jensen G.L."/>
            <person name="Kruger J.L."/>
            <person name="Esplin I.N.D."/>
            <person name="Jarvis T.M."/>
            <person name="Merrill B.D."/>
            <person name="Schoenhals J."/>
            <person name="Breakwell D.P."/>
            <person name="Hope S."/>
            <person name="Grose J.H."/>
        </authorList>
    </citation>
    <scope>NUCLEOTIDE SEQUENCE [LARGE SCALE GENOMIC DNA]</scope>
</reference>
<keyword evidence="1" id="KW-1133">Transmembrane helix</keyword>
<keyword evidence="1" id="KW-0812">Transmembrane</keyword>
<protein>
    <submittedName>
        <fullName evidence="2">Uncharacterized protein</fullName>
    </submittedName>
</protein>
<feature type="transmembrane region" description="Helical" evidence="1">
    <location>
        <begin position="49"/>
        <end position="67"/>
    </location>
</feature>
<dbReference type="Proteomes" id="UP000224360">
    <property type="component" value="Segment"/>
</dbReference>
<sequence length="117" mass="12842">MPQGSIIMQELFKNYGPYIFDVLIFVMVFAWCFCGSGGTRDAKTKKARYGIPTAVALAVVLVIHGLGRFDAYLEKGTCDDLPPGTGVMIHDKCYKQIDGSGYVPVNTTVYRKDGEHG</sequence>
<feature type="transmembrane region" description="Helical" evidence="1">
    <location>
        <begin position="18"/>
        <end position="37"/>
    </location>
</feature>
<keyword evidence="1" id="KW-0472">Membrane</keyword>
<evidence type="ECO:0000313" key="3">
    <source>
        <dbReference type="Proteomes" id="UP000224360"/>
    </source>
</evidence>
<name>A0A173GES2_9CAUD</name>